<gene>
    <name evidence="2" type="primary">ORUFIb0057L17.14</name>
</gene>
<feature type="compositionally biased region" description="Basic residues" evidence="1">
    <location>
        <begin position="69"/>
        <end position="80"/>
    </location>
</feature>
<dbReference type="AlphaFoldDB" id="A0A679BED2"/>
<feature type="region of interest" description="Disordered" evidence="1">
    <location>
        <begin position="114"/>
        <end position="259"/>
    </location>
</feature>
<feature type="compositionally biased region" description="Low complexity" evidence="1">
    <location>
        <begin position="187"/>
        <end position="199"/>
    </location>
</feature>
<accession>A0A679BED2</accession>
<feature type="compositionally biased region" description="Basic and acidic residues" evidence="1">
    <location>
        <begin position="120"/>
        <end position="132"/>
    </location>
</feature>
<sequence>MKSDPPITQRRSPRQHTVQGGGGPKIRPDPQPQTSNPTGQTGSRKRKLVLDNDEGDDDKSGDKDSPNKLPKRSIPKKKLAGRQMPKIRTSSRYKPLGTILFRHASLMKIILKVKRTLRRKPSDIDPTGKDPDPAATEPNLSKDAEPTAENQPTTESQPTAESRPTGTHASDDKANPSDQPPTGNQSAATETATTQEPPTGNQSDADLNQEIPEAEAQTTSQGPEVDNDSVIGSPNKEQKTPHAQLGTSSGNSSSQVMPF</sequence>
<organism evidence="2">
    <name type="scientific">Oryza rufipogon</name>
    <name type="common">Brownbeard rice</name>
    <name type="synonym">Asian wild rice</name>
    <dbReference type="NCBI Taxonomy" id="4529"/>
    <lineage>
        <taxon>Eukaryota</taxon>
        <taxon>Viridiplantae</taxon>
        <taxon>Streptophyta</taxon>
        <taxon>Embryophyta</taxon>
        <taxon>Tracheophyta</taxon>
        <taxon>Spermatophyta</taxon>
        <taxon>Magnoliopsida</taxon>
        <taxon>Liliopsida</taxon>
        <taxon>Poales</taxon>
        <taxon>Poaceae</taxon>
        <taxon>BOP clade</taxon>
        <taxon>Oryzoideae</taxon>
        <taxon>Oryzeae</taxon>
        <taxon>Oryzinae</taxon>
        <taxon>Oryza</taxon>
    </lineage>
</organism>
<feature type="compositionally biased region" description="Polar residues" evidence="1">
    <location>
        <begin position="32"/>
        <end position="42"/>
    </location>
</feature>
<protein>
    <submittedName>
        <fullName evidence="2">Putative RIRE2 orf4</fullName>
    </submittedName>
</protein>
<feature type="compositionally biased region" description="Polar residues" evidence="1">
    <location>
        <begin position="148"/>
        <end position="168"/>
    </location>
</feature>
<feature type="region of interest" description="Disordered" evidence="1">
    <location>
        <begin position="1"/>
        <end position="98"/>
    </location>
</feature>
<reference evidence="2" key="1">
    <citation type="submission" date="2018-08" db="EMBL/GenBank/DDBJ databases">
        <title>Oryza rufipogon genomic DNA, chromosome 11, BAC clone:ORUFIb0057L17.</title>
        <authorList>
            <person name="Wu J."/>
            <person name="Kanamori H."/>
        </authorList>
    </citation>
    <scope>NUCLEOTIDE SEQUENCE</scope>
    <source>
        <strain evidence="2">W1943</strain>
    </source>
</reference>
<feature type="compositionally biased region" description="Polar residues" evidence="1">
    <location>
        <begin position="245"/>
        <end position="259"/>
    </location>
</feature>
<dbReference type="EMBL" id="AP018884">
    <property type="protein sequence ID" value="BBF90039.1"/>
    <property type="molecule type" value="Genomic_DNA"/>
</dbReference>
<evidence type="ECO:0000256" key="1">
    <source>
        <dbReference type="SAM" id="MobiDB-lite"/>
    </source>
</evidence>
<evidence type="ECO:0000313" key="2">
    <source>
        <dbReference type="EMBL" id="BBF90039.1"/>
    </source>
</evidence>
<proteinExistence type="predicted"/>
<name>A0A679BED2_ORYRU</name>
<feature type="compositionally biased region" description="Polar residues" evidence="1">
    <location>
        <begin position="176"/>
        <end position="186"/>
    </location>
</feature>